<sequence length="207" mass="21838">MAITFPRAIPDVPYVGADLELIESVSQSRSGERLTNIVEYADPVWRVTLTTKPLRPPLAASVEAWWRSLRGGLKTVLYRHPWYCTPIGNVSSRGPELDPGTVSSVASGNVVAIASVDAGLVLSPGDYVSFAAVSGVRHLGQVSDVSGTGTSRTVTIEPPAPVGLNLVGATARFDRAELLTRPIAGSHDVSGSSTLKTITFQLLESAT</sequence>
<protein>
    <submittedName>
        <fullName evidence="1">Uncharacterized protein</fullName>
    </submittedName>
</protein>
<evidence type="ECO:0000313" key="2">
    <source>
        <dbReference type="Proteomes" id="UP000190135"/>
    </source>
</evidence>
<dbReference type="EMBL" id="FUXL01000013">
    <property type="protein sequence ID" value="SKA30993.1"/>
    <property type="molecule type" value="Genomic_DNA"/>
</dbReference>
<keyword evidence="2" id="KW-1185">Reference proteome</keyword>
<dbReference type="Proteomes" id="UP000190135">
    <property type="component" value="Unassembled WGS sequence"/>
</dbReference>
<dbReference type="OrthoDB" id="8265479at2"/>
<dbReference type="AlphaFoldDB" id="A0A1T4SS50"/>
<evidence type="ECO:0000313" key="1">
    <source>
        <dbReference type="EMBL" id="SKA30993.1"/>
    </source>
</evidence>
<name>A0A1T4SS50_9HYPH</name>
<proteinExistence type="predicted"/>
<dbReference type="STRING" id="1365950.SAMN05428963_11397"/>
<accession>A0A1T4SS50</accession>
<reference evidence="2" key="1">
    <citation type="submission" date="2017-02" db="EMBL/GenBank/DDBJ databases">
        <authorList>
            <person name="Varghese N."/>
            <person name="Submissions S."/>
        </authorList>
    </citation>
    <scope>NUCLEOTIDE SEQUENCE [LARGE SCALE GENOMIC DNA]</scope>
    <source>
        <strain evidence="2">USBA 369</strain>
    </source>
</reference>
<dbReference type="RefSeq" id="WP_078709593.1">
    <property type="nucleotide sequence ID" value="NZ_FUXL01000013.1"/>
</dbReference>
<gene>
    <name evidence="1" type="ORF">SAMN05428963_11397</name>
</gene>
<organism evidence="1 2">
    <name type="scientific">Consotaella salsifontis</name>
    <dbReference type="NCBI Taxonomy" id="1365950"/>
    <lineage>
        <taxon>Bacteria</taxon>
        <taxon>Pseudomonadati</taxon>
        <taxon>Pseudomonadota</taxon>
        <taxon>Alphaproteobacteria</taxon>
        <taxon>Hyphomicrobiales</taxon>
        <taxon>Aurantimonadaceae</taxon>
        <taxon>Consotaella</taxon>
    </lineage>
</organism>